<dbReference type="PROSITE" id="PS51379">
    <property type="entry name" value="4FE4S_FER_2"/>
    <property type="match status" value="2"/>
</dbReference>
<dbReference type="InterPro" id="IPR026816">
    <property type="entry name" value="Flavodoxin_dom"/>
</dbReference>
<dbReference type="InterPro" id="IPR047964">
    <property type="entry name" value="EFR1-like"/>
</dbReference>
<evidence type="ECO:0000313" key="7">
    <source>
        <dbReference type="Proteomes" id="UP000094067"/>
    </source>
</evidence>
<dbReference type="InterPro" id="IPR017896">
    <property type="entry name" value="4Fe4S_Fe-S-bd"/>
</dbReference>
<dbReference type="Gene3D" id="3.30.70.20">
    <property type="match status" value="1"/>
</dbReference>
<keyword evidence="2" id="KW-0479">Metal-binding</keyword>
<evidence type="ECO:0000259" key="5">
    <source>
        <dbReference type="PROSITE" id="PS51379"/>
    </source>
</evidence>
<evidence type="ECO:0000313" key="6">
    <source>
        <dbReference type="EMBL" id="ODM04520.1"/>
    </source>
</evidence>
<dbReference type="PROSITE" id="PS00198">
    <property type="entry name" value="4FE4S_FER_1"/>
    <property type="match status" value="2"/>
</dbReference>
<dbReference type="GO" id="GO:0051539">
    <property type="term" value="F:4 iron, 4 sulfur cluster binding"/>
    <property type="evidence" value="ECO:0007669"/>
    <property type="project" value="UniProtKB-KW"/>
</dbReference>
<proteinExistence type="predicted"/>
<evidence type="ECO:0000256" key="4">
    <source>
        <dbReference type="ARBA" id="ARBA00023014"/>
    </source>
</evidence>
<dbReference type="Proteomes" id="UP000094067">
    <property type="component" value="Unassembled WGS sequence"/>
</dbReference>
<feature type="domain" description="4Fe-4S ferredoxin-type" evidence="5">
    <location>
        <begin position="240"/>
        <end position="269"/>
    </location>
</feature>
<dbReference type="AlphaFoldDB" id="A0A1E3A6Y3"/>
<protein>
    <submittedName>
        <fullName evidence="6">Ferredoxin-2</fullName>
    </submittedName>
</protein>
<reference evidence="6 7" key="1">
    <citation type="submission" date="2016-07" db="EMBL/GenBank/DDBJ databases">
        <title>Characterization of isolates of Eisenbergiella tayi derived from blood cultures, using whole genome sequencing.</title>
        <authorList>
            <person name="Burdz T."/>
            <person name="Wiebe D."/>
            <person name="Huynh C."/>
            <person name="Bernard K."/>
        </authorList>
    </citation>
    <scope>NUCLEOTIDE SEQUENCE [LARGE SCALE GENOMIC DNA]</scope>
    <source>
        <strain evidence="6 7">NML 110608</strain>
    </source>
</reference>
<dbReference type="PANTHER" id="PTHR43687:SF1">
    <property type="entry name" value="FERREDOXIN III"/>
    <property type="match status" value="1"/>
</dbReference>
<dbReference type="NCBIfam" id="NF038196">
    <property type="entry name" value="ferrodoxin_EFR1"/>
    <property type="match status" value="1"/>
</dbReference>
<accession>A0A1E3A6Y3</accession>
<keyword evidence="1" id="KW-0004">4Fe-4S</keyword>
<dbReference type="Pfam" id="PF13237">
    <property type="entry name" value="Fer4_10"/>
    <property type="match status" value="1"/>
</dbReference>
<dbReference type="PANTHER" id="PTHR43687">
    <property type="entry name" value="ADENYLYLSULFATE REDUCTASE, BETA SUBUNIT"/>
    <property type="match status" value="1"/>
</dbReference>
<dbReference type="Gene3D" id="3.40.50.360">
    <property type="match status" value="1"/>
</dbReference>
<keyword evidence="3" id="KW-0408">Iron</keyword>
<comment type="caution">
    <text evidence="6">The sequence shown here is derived from an EMBL/GenBank/DDBJ whole genome shotgun (WGS) entry which is preliminary data.</text>
</comment>
<evidence type="ECO:0000256" key="3">
    <source>
        <dbReference type="ARBA" id="ARBA00023004"/>
    </source>
</evidence>
<evidence type="ECO:0000256" key="1">
    <source>
        <dbReference type="ARBA" id="ARBA00022485"/>
    </source>
</evidence>
<dbReference type="Pfam" id="PF12724">
    <property type="entry name" value="Flavodoxin_5"/>
    <property type="match status" value="1"/>
</dbReference>
<dbReference type="GO" id="GO:0046872">
    <property type="term" value="F:metal ion binding"/>
    <property type="evidence" value="ECO:0007669"/>
    <property type="project" value="UniProtKB-KW"/>
</dbReference>
<sequence length="309" mass="34653">MADGLIIFLLMKIYNEHKRRGRIWRAVDGQIGFYVVECRKCVKEMGADVYRAGGVEMVGIYFSGTGNTKYCVERFLACCDGEQEAVSIEDSWAVEAIRENEVIVFGYPVYFSNMPKIVRDFLEEHQACFCGKKIFLIATMGLFSGDGTGCSARLFKKYGADIVGGVHLKMPDCIGDERALKRTVRQNHELIEAAGDKIRKAAEGLKGNRPPREGLGFWYHAAGLFGQRLWFYGKTKDYTDRVHVDADKCIGCGKCVSLCPMDNMELRSGKAVQGGRCTMCYRCVNHCPGQAITLLGKKLYEQCTVEKYL</sequence>
<gene>
    <name evidence="6" type="ORF">BEI61_05327</name>
</gene>
<dbReference type="SUPFAM" id="SSF54862">
    <property type="entry name" value="4Fe-4S ferredoxins"/>
    <property type="match status" value="1"/>
</dbReference>
<dbReference type="InterPro" id="IPR029039">
    <property type="entry name" value="Flavoprotein-like_sf"/>
</dbReference>
<name>A0A1E3A6Y3_9FIRM</name>
<evidence type="ECO:0000256" key="2">
    <source>
        <dbReference type="ARBA" id="ARBA00022723"/>
    </source>
</evidence>
<dbReference type="InterPro" id="IPR050572">
    <property type="entry name" value="Fe-S_Ferredoxin"/>
</dbReference>
<keyword evidence="4" id="KW-0411">Iron-sulfur</keyword>
<dbReference type="InterPro" id="IPR017900">
    <property type="entry name" value="4Fe4S_Fe_S_CS"/>
</dbReference>
<dbReference type="PATRIC" id="fig|1432052.4.peg.5924"/>
<dbReference type="SUPFAM" id="SSF52218">
    <property type="entry name" value="Flavoproteins"/>
    <property type="match status" value="1"/>
</dbReference>
<organism evidence="6 7">
    <name type="scientific">Eisenbergiella tayi</name>
    <dbReference type="NCBI Taxonomy" id="1432052"/>
    <lineage>
        <taxon>Bacteria</taxon>
        <taxon>Bacillati</taxon>
        <taxon>Bacillota</taxon>
        <taxon>Clostridia</taxon>
        <taxon>Lachnospirales</taxon>
        <taxon>Lachnospiraceae</taxon>
        <taxon>Eisenbergiella</taxon>
    </lineage>
</organism>
<feature type="domain" description="4Fe-4S ferredoxin-type" evidence="5">
    <location>
        <begin position="272"/>
        <end position="297"/>
    </location>
</feature>
<dbReference type="EMBL" id="MCGH01000003">
    <property type="protein sequence ID" value="ODM04520.1"/>
    <property type="molecule type" value="Genomic_DNA"/>
</dbReference>